<evidence type="ECO:0000256" key="2">
    <source>
        <dbReference type="ARBA" id="ARBA00023002"/>
    </source>
</evidence>
<dbReference type="EC" id="1.14.12.10" evidence="4"/>
<evidence type="ECO:0000313" key="5">
    <source>
        <dbReference type="Proteomes" id="UP000535890"/>
    </source>
</evidence>
<dbReference type="CDD" id="cd00667">
    <property type="entry name" value="ring_hydroxylating_dioxygenases_beta"/>
    <property type="match status" value="1"/>
</dbReference>
<dbReference type="InterPro" id="IPR017641">
    <property type="entry name" value="Benzo_1-2-diOase_ssu"/>
</dbReference>
<accession>A0A7Y9J8S2</accession>
<dbReference type="GO" id="GO:0019380">
    <property type="term" value="P:3-phenylpropionate catabolic process"/>
    <property type="evidence" value="ECO:0007669"/>
    <property type="project" value="TreeGrafter"/>
</dbReference>
<dbReference type="RefSeq" id="WP_218890536.1">
    <property type="nucleotide sequence ID" value="NZ_BAABHP010000032.1"/>
</dbReference>
<reference evidence="4 5" key="1">
    <citation type="submission" date="2020-07" db="EMBL/GenBank/DDBJ databases">
        <title>Sequencing the genomes of 1000 actinobacteria strains.</title>
        <authorList>
            <person name="Klenk H.-P."/>
        </authorList>
    </citation>
    <scope>NUCLEOTIDE SEQUENCE [LARGE SCALE GENOMIC DNA]</scope>
    <source>
        <strain evidence="4 5">DSM 45772</strain>
    </source>
</reference>
<proteinExistence type="inferred from homology"/>
<keyword evidence="4" id="KW-0223">Dioxygenase</keyword>
<dbReference type="EMBL" id="JACCBN010000001">
    <property type="protein sequence ID" value="NYD39715.1"/>
    <property type="molecule type" value="Genomic_DNA"/>
</dbReference>
<dbReference type="EC" id="1.14.12.-" evidence="4"/>
<evidence type="ECO:0000256" key="1">
    <source>
        <dbReference type="ARBA" id="ARBA00009570"/>
    </source>
</evidence>
<name>A0A7Y9J8S2_9PSEU</name>
<dbReference type="GO" id="GO:0018623">
    <property type="term" value="F:benzoate 1,2-dioxygenase activity"/>
    <property type="evidence" value="ECO:0007669"/>
    <property type="project" value="UniProtKB-EC"/>
</dbReference>
<dbReference type="AlphaFoldDB" id="A0A7Y9J8S2"/>
<dbReference type="Gene3D" id="3.10.450.50">
    <property type="match status" value="1"/>
</dbReference>
<comment type="similarity">
    <text evidence="1">Belongs to the bacterial ring-hydroxylating dioxygenase beta subunit family.</text>
</comment>
<keyword evidence="5" id="KW-1185">Reference proteome</keyword>
<organism evidence="4 5">
    <name type="scientific">Actinomycetospora corticicola</name>
    <dbReference type="NCBI Taxonomy" id="663602"/>
    <lineage>
        <taxon>Bacteria</taxon>
        <taxon>Bacillati</taxon>
        <taxon>Actinomycetota</taxon>
        <taxon>Actinomycetes</taxon>
        <taxon>Pseudonocardiales</taxon>
        <taxon>Pseudonocardiaceae</taxon>
        <taxon>Actinomycetospora</taxon>
    </lineage>
</organism>
<dbReference type="InterPro" id="IPR000391">
    <property type="entry name" value="Rng_hydr_dOase-bsu"/>
</dbReference>
<dbReference type="NCBIfam" id="TIGR03232">
    <property type="entry name" value="benzo_1_2_benB"/>
    <property type="match status" value="1"/>
</dbReference>
<dbReference type="PANTHER" id="PTHR41534:SF1">
    <property type="entry name" value="BLR3401 PROTEIN"/>
    <property type="match status" value="1"/>
</dbReference>
<comment type="caution">
    <text evidence="4">The sequence shown here is derived from an EMBL/GenBank/DDBJ whole genome shotgun (WGS) entry which is preliminary data.</text>
</comment>
<sequence>MTTTEKAVENGRDADTPGSGNALITQNLIEQFLYREARYLDDREFERWLECYADDVVYWLPCWDDDDTLTQDPQREISLIYYPNKGGLEDRVFRIRTERSSATSIPEPRTSHNISNVEVIERTGDLVDVRFNWHTMYFRYKTVDPYYGTSFYTIDFSGPSPLIRRKTVVLKNDFIHHVVDIYHF</sequence>
<keyword evidence="2 4" id="KW-0560">Oxidoreductase</keyword>
<gene>
    <name evidence="4" type="ORF">BJ983_005817</name>
</gene>
<feature type="compositionally biased region" description="Basic and acidic residues" evidence="3">
    <location>
        <begin position="1"/>
        <end position="15"/>
    </location>
</feature>
<dbReference type="InterPro" id="IPR032710">
    <property type="entry name" value="NTF2-like_dom_sf"/>
</dbReference>
<dbReference type="Proteomes" id="UP000535890">
    <property type="component" value="Unassembled WGS sequence"/>
</dbReference>
<evidence type="ECO:0000256" key="3">
    <source>
        <dbReference type="SAM" id="MobiDB-lite"/>
    </source>
</evidence>
<feature type="region of interest" description="Disordered" evidence="3">
    <location>
        <begin position="1"/>
        <end position="20"/>
    </location>
</feature>
<protein>
    <submittedName>
        <fullName evidence="4">Benzoate/toluate 1,2-dioxygenase beta subunit</fullName>
        <ecNumber evidence="4">1.14.12.-</ecNumber>
        <ecNumber evidence="4">1.14.12.10</ecNumber>
    </submittedName>
</protein>
<dbReference type="SUPFAM" id="SSF54427">
    <property type="entry name" value="NTF2-like"/>
    <property type="match status" value="1"/>
</dbReference>
<evidence type="ECO:0000313" key="4">
    <source>
        <dbReference type="EMBL" id="NYD39715.1"/>
    </source>
</evidence>
<dbReference type="Pfam" id="PF00866">
    <property type="entry name" value="Ring_hydroxyl_B"/>
    <property type="match status" value="1"/>
</dbReference>
<dbReference type="PANTHER" id="PTHR41534">
    <property type="entry name" value="BLR3401 PROTEIN"/>
    <property type="match status" value="1"/>
</dbReference>